<dbReference type="Proteomes" id="UP001521116">
    <property type="component" value="Unassembled WGS sequence"/>
</dbReference>
<evidence type="ECO:0000256" key="4">
    <source>
        <dbReference type="ARBA" id="ARBA00022989"/>
    </source>
</evidence>
<evidence type="ECO:0000256" key="1">
    <source>
        <dbReference type="ARBA" id="ARBA00004141"/>
    </source>
</evidence>
<dbReference type="Gene3D" id="1.10.4160.10">
    <property type="entry name" value="Hydantoin permease"/>
    <property type="match status" value="1"/>
</dbReference>
<keyword evidence="8" id="KW-1185">Reference proteome</keyword>
<keyword evidence="5 6" id="KW-0472">Membrane</keyword>
<evidence type="ECO:0000256" key="6">
    <source>
        <dbReference type="SAM" id="Phobius"/>
    </source>
</evidence>
<feature type="transmembrane region" description="Helical" evidence="6">
    <location>
        <begin position="150"/>
        <end position="172"/>
    </location>
</feature>
<dbReference type="NCBIfam" id="TIGR00800">
    <property type="entry name" value="ncs1"/>
    <property type="match status" value="1"/>
</dbReference>
<evidence type="ECO:0000256" key="3">
    <source>
        <dbReference type="ARBA" id="ARBA00022692"/>
    </source>
</evidence>
<dbReference type="Pfam" id="PF02133">
    <property type="entry name" value="Transp_cyt_pur"/>
    <property type="match status" value="1"/>
</dbReference>
<sequence length="559" mass="61729">MGQYVRSAMSKPDEKDIAFASTNDADISPGASASLRHVSVWKRFKETIELPASQSSYAPDSKWSNADLDPVPVEQQTWCTYNFVTYWISDAFAVSNWRIGSSLIAIGLSWKLSLAAVAIGNLVTALVVTYNGLIGARLHVPFTVQARSAFGFYFSYVMVVFRVIISIFWYGIGTYTGAECIQSMLYAIWPSFRSLPNHLPESANITTGFMVSYVIYWIICLPFHYIPAHQLRWFFTFKSVVSPIAGFAIIGWIINTTGGGDSIFQYGNQVRGSSLGWAFMNGVNAMIGNFATLGVNMNDFARYSRNPRSPYIQILVIPAVFTIMMLFGIIGANGSRLIYGEVLWDPLMIVDKWTSPGGRAAAFFCALAFLIASIGVNISANSISVAVDLSTLFPKYLNLRRAQYVCAVIGAWAMTPWNILASAETLLNFMNGYSVWLAPIAGILIADYYVVHGQRMNVPEMYRPHGIYAYERWGTNWRSAVAFVVGFAPLLPGFAKSVTSSVEVGDGAQHLYYLGYWYGFLASGGLHVLLSKMWPPASRWTGKTIDDSLLADESVAAGR</sequence>
<feature type="transmembrane region" description="Helical" evidence="6">
    <location>
        <begin position="314"/>
        <end position="339"/>
    </location>
</feature>
<dbReference type="InterPro" id="IPR001248">
    <property type="entry name" value="Pur-cyt_permease"/>
</dbReference>
<evidence type="ECO:0000256" key="5">
    <source>
        <dbReference type="ARBA" id="ARBA00023136"/>
    </source>
</evidence>
<accession>A0ABR3T3P3</accession>
<organism evidence="7 8">
    <name type="scientific">Neofusicoccum ribis</name>
    <dbReference type="NCBI Taxonomy" id="45134"/>
    <lineage>
        <taxon>Eukaryota</taxon>
        <taxon>Fungi</taxon>
        <taxon>Dikarya</taxon>
        <taxon>Ascomycota</taxon>
        <taxon>Pezizomycotina</taxon>
        <taxon>Dothideomycetes</taxon>
        <taxon>Dothideomycetes incertae sedis</taxon>
        <taxon>Botryosphaeriales</taxon>
        <taxon>Botryosphaeriaceae</taxon>
        <taxon>Neofusicoccum</taxon>
    </lineage>
</organism>
<reference evidence="7 8" key="1">
    <citation type="submission" date="2024-02" db="EMBL/GenBank/DDBJ databases">
        <title>De novo assembly and annotation of 12 fungi associated with fruit tree decline syndrome in Ontario, Canada.</title>
        <authorList>
            <person name="Sulman M."/>
            <person name="Ellouze W."/>
            <person name="Ilyukhin E."/>
        </authorList>
    </citation>
    <scope>NUCLEOTIDE SEQUENCE [LARGE SCALE GENOMIC DNA]</scope>
    <source>
        <strain evidence="7 8">M1-105</strain>
    </source>
</reference>
<dbReference type="PANTHER" id="PTHR30618:SF0">
    <property type="entry name" value="PURINE-URACIL PERMEASE NCS1"/>
    <property type="match status" value="1"/>
</dbReference>
<dbReference type="EMBL" id="JAJVDC020000017">
    <property type="protein sequence ID" value="KAL1634221.1"/>
    <property type="molecule type" value="Genomic_DNA"/>
</dbReference>
<dbReference type="InterPro" id="IPR012681">
    <property type="entry name" value="NCS1"/>
</dbReference>
<dbReference type="PANTHER" id="PTHR30618">
    <property type="entry name" value="NCS1 FAMILY PURINE/PYRIMIDINE TRANSPORTER"/>
    <property type="match status" value="1"/>
</dbReference>
<keyword evidence="3 6" id="KW-0812">Transmembrane</keyword>
<comment type="similarity">
    <text evidence="2">Belongs to the purine-cytosine permease (2.A.39) family.</text>
</comment>
<feature type="transmembrane region" description="Helical" evidence="6">
    <location>
        <begin position="359"/>
        <end position="380"/>
    </location>
</feature>
<evidence type="ECO:0000313" key="8">
    <source>
        <dbReference type="Proteomes" id="UP001521116"/>
    </source>
</evidence>
<dbReference type="InterPro" id="IPR045225">
    <property type="entry name" value="Uracil/uridine/allantoin_perm"/>
</dbReference>
<feature type="transmembrane region" description="Helical" evidence="6">
    <location>
        <begin position="233"/>
        <end position="254"/>
    </location>
</feature>
<feature type="transmembrane region" description="Helical" evidence="6">
    <location>
        <begin position="274"/>
        <end position="293"/>
    </location>
</feature>
<gene>
    <name evidence="7" type="ORF">SLS56_002526</name>
</gene>
<comment type="caution">
    <text evidence="7">The sequence shown here is derived from an EMBL/GenBank/DDBJ whole genome shotgun (WGS) entry which is preliminary data.</text>
</comment>
<keyword evidence="4 6" id="KW-1133">Transmembrane helix</keyword>
<name>A0ABR3T3P3_9PEZI</name>
<feature type="transmembrane region" description="Helical" evidence="6">
    <location>
        <begin position="205"/>
        <end position="226"/>
    </location>
</feature>
<feature type="transmembrane region" description="Helical" evidence="6">
    <location>
        <begin position="401"/>
        <end position="421"/>
    </location>
</feature>
<protein>
    <recommendedName>
        <fullName evidence="9">Allantoin permease</fullName>
    </recommendedName>
</protein>
<feature type="transmembrane region" description="Helical" evidence="6">
    <location>
        <begin position="112"/>
        <end position="138"/>
    </location>
</feature>
<feature type="transmembrane region" description="Helical" evidence="6">
    <location>
        <begin position="511"/>
        <end position="530"/>
    </location>
</feature>
<evidence type="ECO:0008006" key="9">
    <source>
        <dbReference type="Google" id="ProtNLM"/>
    </source>
</evidence>
<dbReference type="CDD" id="cd11482">
    <property type="entry name" value="SLC-NCS1sbd_NRT1-like"/>
    <property type="match status" value="1"/>
</dbReference>
<evidence type="ECO:0000256" key="2">
    <source>
        <dbReference type="ARBA" id="ARBA00008974"/>
    </source>
</evidence>
<comment type="subcellular location">
    <subcellularLocation>
        <location evidence="1">Membrane</location>
        <topology evidence="1">Multi-pass membrane protein</topology>
    </subcellularLocation>
</comment>
<proteinExistence type="inferred from homology"/>
<evidence type="ECO:0000313" key="7">
    <source>
        <dbReference type="EMBL" id="KAL1634221.1"/>
    </source>
</evidence>
<feature type="transmembrane region" description="Helical" evidence="6">
    <location>
        <begin position="433"/>
        <end position="452"/>
    </location>
</feature>
<feature type="transmembrane region" description="Helical" evidence="6">
    <location>
        <begin position="473"/>
        <end position="491"/>
    </location>
</feature>